<reference evidence="11" key="1">
    <citation type="submission" date="2022-09" db="EMBL/GenBank/DDBJ databases">
        <title>Intensive care unit water sources are persistently colonized with multi-drug resistant bacteria and are the site of extensive horizontal gene transfer of antibiotic resistance genes.</title>
        <authorList>
            <person name="Diorio-Toth L."/>
        </authorList>
    </citation>
    <scope>NUCLEOTIDE SEQUENCE</scope>
    <source>
        <strain evidence="11">GD03796</strain>
    </source>
</reference>
<evidence type="ECO:0000256" key="2">
    <source>
        <dbReference type="ARBA" id="ARBA00022679"/>
    </source>
</evidence>
<dbReference type="InterPro" id="IPR043502">
    <property type="entry name" value="DNA/RNA_pol_sf"/>
</dbReference>
<protein>
    <recommendedName>
        <fullName evidence="1">RNA-directed DNA polymerase</fullName>
        <ecNumber evidence="1">2.7.7.49</ecNumber>
    </recommendedName>
</protein>
<dbReference type="EC" id="2.7.7.49" evidence="1"/>
<evidence type="ECO:0000256" key="6">
    <source>
        <dbReference type="ARBA" id="ARBA00022918"/>
    </source>
</evidence>
<evidence type="ECO:0000256" key="8">
    <source>
        <dbReference type="ARBA" id="ARBA00034120"/>
    </source>
</evidence>
<dbReference type="PANTHER" id="PTHR34047:SF7">
    <property type="entry name" value="RNA-DIRECTED DNA POLYMERASE"/>
    <property type="match status" value="1"/>
</dbReference>
<keyword evidence="5" id="KW-0460">Magnesium</keyword>
<sequence length="314" mass="36064">MSVIKELATFLHQSEFDVSLFLQDAPRKYKVYRIPKRTSGFRIIAQPAKALKVYQRALMQLYTLPVHDAAMAYRKGKSIRDNALAHAQNQYLLKIDLENFFNSITPTLFWNCIDECLVNGPKFSSTQDRIYVEKILFWQPVRRSKKTLLLSVGAPSSPAVSNFCLYKFDHLLTEECQILGIVYTRYADDLTFSTNIKDILKLLPALIQTLLKKLYNSALRLNSGKTIFSSKAHNRHVTGVTINNQGNLSLGRERKRFLKHLINQHKYGLLDDTELGYLRGLLAFANHIEPQFIMRMREKYTVDLISSITGAIND</sequence>
<evidence type="ECO:0000256" key="5">
    <source>
        <dbReference type="ARBA" id="ARBA00022842"/>
    </source>
</evidence>
<evidence type="ECO:0000259" key="10">
    <source>
        <dbReference type="PROSITE" id="PS50878"/>
    </source>
</evidence>
<dbReference type="PANTHER" id="PTHR34047">
    <property type="entry name" value="NUCLEAR INTRON MATURASE 1, MITOCHONDRIAL-RELATED"/>
    <property type="match status" value="1"/>
</dbReference>
<gene>
    <name evidence="11" type="ORF">N5I07_18375</name>
</gene>
<evidence type="ECO:0000256" key="7">
    <source>
        <dbReference type="ARBA" id="ARBA00023118"/>
    </source>
</evidence>
<dbReference type="Pfam" id="PF00078">
    <property type="entry name" value="RVT_1"/>
    <property type="match status" value="1"/>
</dbReference>
<dbReference type="Proteomes" id="UP001160758">
    <property type="component" value="Unassembled WGS sequence"/>
</dbReference>
<name>A0AA42VEJ4_AERCA</name>
<keyword evidence="3" id="KW-0548">Nucleotidyltransferase</keyword>
<dbReference type="GO" id="GO:0003964">
    <property type="term" value="F:RNA-directed DNA polymerase activity"/>
    <property type="evidence" value="ECO:0007669"/>
    <property type="project" value="UniProtKB-KW"/>
</dbReference>
<dbReference type="InterPro" id="IPR000477">
    <property type="entry name" value="RT_dom"/>
</dbReference>
<keyword evidence="2" id="KW-0808">Transferase</keyword>
<organism evidence="11 12">
    <name type="scientific">Aeromonas caviae</name>
    <name type="common">Aeromonas punctata</name>
    <dbReference type="NCBI Taxonomy" id="648"/>
    <lineage>
        <taxon>Bacteria</taxon>
        <taxon>Pseudomonadati</taxon>
        <taxon>Pseudomonadota</taxon>
        <taxon>Gammaproteobacteria</taxon>
        <taxon>Aeromonadales</taxon>
        <taxon>Aeromonadaceae</taxon>
        <taxon>Aeromonas</taxon>
    </lineage>
</organism>
<comment type="similarity">
    <text evidence="8">Belongs to the bacterial reverse transcriptase family.</text>
</comment>
<dbReference type="GO" id="GO:0046872">
    <property type="term" value="F:metal ion binding"/>
    <property type="evidence" value="ECO:0007669"/>
    <property type="project" value="UniProtKB-KW"/>
</dbReference>
<proteinExistence type="inferred from homology"/>
<comment type="caution">
    <text evidence="11">The sequence shown here is derived from an EMBL/GenBank/DDBJ whole genome shotgun (WGS) entry which is preliminary data.</text>
</comment>
<evidence type="ECO:0000256" key="1">
    <source>
        <dbReference type="ARBA" id="ARBA00012493"/>
    </source>
</evidence>
<dbReference type="EMBL" id="JAOCFT010000001">
    <property type="protein sequence ID" value="MDH1899491.1"/>
    <property type="molecule type" value="Genomic_DNA"/>
</dbReference>
<comment type="catalytic activity">
    <reaction evidence="9">
        <text>DNA(n) + a 2'-deoxyribonucleoside 5'-triphosphate = DNA(n+1) + diphosphate</text>
        <dbReference type="Rhea" id="RHEA:22508"/>
        <dbReference type="Rhea" id="RHEA-COMP:17339"/>
        <dbReference type="Rhea" id="RHEA-COMP:17340"/>
        <dbReference type="ChEBI" id="CHEBI:33019"/>
        <dbReference type="ChEBI" id="CHEBI:61560"/>
        <dbReference type="ChEBI" id="CHEBI:173112"/>
        <dbReference type="EC" id="2.7.7.49"/>
    </reaction>
</comment>
<dbReference type="AlphaFoldDB" id="A0AA42VEJ4"/>
<dbReference type="InterPro" id="IPR000123">
    <property type="entry name" value="Reverse_transcriptase_msDNA"/>
</dbReference>
<dbReference type="NCBIfam" id="NF038233">
    <property type="entry name" value="retron_St85_RT"/>
    <property type="match status" value="1"/>
</dbReference>
<dbReference type="PRINTS" id="PR00866">
    <property type="entry name" value="RNADNAPOLMS"/>
</dbReference>
<dbReference type="GO" id="GO:0051607">
    <property type="term" value="P:defense response to virus"/>
    <property type="evidence" value="ECO:0007669"/>
    <property type="project" value="UniProtKB-KW"/>
</dbReference>
<keyword evidence="6 11" id="KW-0695">RNA-directed DNA polymerase</keyword>
<dbReference type="RefSeq" id="WP_268452263.1">
    <property type="nucleotide sequence ID" value="NZ_JAOCFT010000001.1"/>
</dbReference>
<keyword evidence="4" id="KW-0479">Metal-binding</keyword>
<dbReference type="InterPro" id="IPR051083">
    <property type="entry name" value="GrpII_Intron_Splice-Mob/Def"/>
</dbReference>
<evidence type="ECO:0000256" key="4">
    <source>
        <dbReference type="ARBA" id="ARBA00022723"/>
    </source>
</evidence>
<dbReference type="GO" id="GO:0003723">
    <property type="term" value="F:RNA binding"/>
    <property type="evidence" value="ECO:0007669"/>
    <property type="project" value="InterPro"/>
</dbReference>
<evidence type="ECO:0000256" key="3">
    <source>
        <dbReference type="ARBA" id="ARBA00022695"/>
    </source>
</evidence>
<keyword evidence="7" id="KW-0051">Antiviral defense</keyword>
<evidence type="ECO:0000313" key="11">
    <source>
        <dbReference type="EMBL" id="MDH1899491.1"/>
    </source>
</evidence>
<evidence type="ECO:0000256" key="9">
    <source>
        <dbReference type="ARBA" id="ARBA00048173"/>
    </source>
</evidence>
<dbReference type="PROSITE" id="PS50878">
    <property type="entry name" value="RT_POL"/>
    <property type="match status" value="1"/>
</dbReference>
<feature type="domain" description="Reverse transcriptase" evidence="10">
    <location>
        <begin position="15"/>
        <end position="242"/>
    </location>
</feature>
<accession>A0AA42VEJ4</accession>
<dbReference type="SUPFAM" id="SSF56672">
    <property type="entry name" value="DNA/RNA polymerases"/>
    <property type="match status" value="1"/>
</dbReference>
<dbReference type="CDD" id="cd03487">
    <property type="entry name" value="RT_Bac_retron_II"/>
    <property type="match status" value="1"/>
</dbReference>
<evidence type="ECO:0000313" key="12">
    <source>
        <dbReference type="Proteomes" id="UP001160758"/>
    </source>
</evidence>